<dbReference type="Gene3D" id="1.10.1760.20">
    <property type="match status" value="1"/>
</dbReference>
<sequence>MHIPDGFLDPKTIITTAVISAGALGYGIKKVNQKLGERQVPLLGLTAAFIFAAQMLNFPVVGGTSGHFLGGVLAAVLLGPWAACLIMAVVLIVQSIGFADGGLTALGANIFNMGVVGGHTILLRLCSRKEMRAPYPPRLSFICCHSFLAFHSSGFCIRCLSTCCIGYLPSTCSSSSHGWRAYAHWHWGGDYSHCCGEHRPGNQTGSSQHLLCSSKCH</sequence>
<dbReference type="Proteomes" id="UP000588083">
    <property type="component" value="Unassembled WGS sequence"/>
</dbReference>
<evidence type="ECO:0000256" key="5">
    <source>
        <dbReference type="ARBA" id="ARBA00022989"/>
    </source>
</evidence>
<evidence type="ECO:0000256" key="7">
    <source>
        <dbReference type="SAM" id="Phobius"/>
    </source>
</evidence>
<dbReference type="GO" id="GO:0005886">
    <property type="term" value="C:plasma membrane"/>
    <property type="evidence" value="ECO:0007669"/>
    <property type="project" value="UniProtKB-SubCell"/>
</dbReference>
<dbReference type="InterPro" id="IPR002751">
    <property type="entry name" value="CbiM/NikMN"/>
</dbReference>
<accession>A0A6V8PF36</accession>
<feature type="transmembrane region" description="Helical" evidence="7">
    <location>
        <begin position="40"/>
        <end position="62"/>
    </location>
</feature>
<dbReference type="Pfam" id="PF01891">
    <property type="entry name" value="CbiM"/>
    <property type="match status" value="1"/>
</dbReference>
<evidence type="ECO:0000313" key="9">
    <source>
        <dbReference type="Proteomes" id="UP000588083"/>
    </source>
</evidence>
<dbReference type="AlphaFoldDB" id="A0A6V8PF36"/>
<keyword evidence="9" id="KW-1185">Reference proteome</keyword>
<name>A0A6V8PF36_9ACTN</name>
<dbReference type="EMBL" id="BLRZ01000011">
    <property type="protein sequence ID" value="GFP29456.1"/>
    <property type="molecule type" value="Genomic_DNA"/>
</dbReference>
<evidence type="ECO:0000256" key="1">
    <source>
        <dbReference type="ARBA" id="ARBA00004651"/>
    </source>
</evidence>
<keyword evidence="3" id="KW-1003">Cell membrane</keyword>
<keyword evidence="6 7" id="KW-0472">Membrane</keyword>
<dbReference type="GO" id="GO:0000041">
    <property type="term" value="P:transition metal ion transport"/>
    <property type="evidence" value="ECO:0007669"/>
    <property type="project" value="InterPro"/>
</dbReference>
<keyword evidence="2" id="KW-0813">Transport</keyword>
<evidence type="ECO:0000313" key="8">
    <source>
        <dbReference type="EMBL" id="GFP29456.1"/>
    </source>
</evidence>
<comment type="subcellular location">
    <subcellularLocation>
        <location evidence="1">Cell membrane</location>
        <topology evidence="1">Multi-pass membrane protein</topology>
    </subcellularLocation>
</comment>
<reference evidence="8 9" key="1">
    <citation type="journal article" date="2020" name="Front. Microbiol.">
        <title>Single-cell genomics of novel Actinobacteria with the Wood-Ljungdahl pathway discovered in a serpentinizing system.</title>
        <authorList>
            <person name="Merino N."/>
            <person name="Kawai M."/>
            <person name="Boyd E.S."/>
            <person name="Colman D.R."/>
            <person name="McGlynn S.E."/>
            <person name="Nealson K.H."/>
            <person name="Kurokawa K."/>
            <person name="Hongoh Y."/>
        </authorList>
    </citation>
    <scope>NUCLEOTIDE SEQUENCE [LARGE SCALE GENOMIC DNA]</scope>
    <source>
        <strain evidence="8 9">S34</strain>
    </source>
</reference>
<evidence type="ECO:0000256" key="4">
    <source>
        <dbReference type="ARBA" id="ARBA00022692"/>
    </source>
</evidence>
<keyword evidence="5 7" id="KW-1133">Transmembrane helix</keyword>
<keyword evidence="4 7" id="KW-0812">Transmembrane</keyword>
<evidence type="ECO:0000256" key="3">
    <source>
        <dbReference type="ARBA" id="ARBA00022475"/>
    </source>
</evidence>
<evidence type="ECO:0000256" key="6">
    <source>
        <dbReference type="ARBA" id="ARBA00023136"/>
    </source>
</evidence>
<feature type="transmembrane region" description="Helical" evidence="7">
    <location>
        <begin position="68"/>
        <end position="93"/>
    </location>
</feature>
<comment type="caution">
    <text evidence="8">The sequence shown here is derived from an EMBL/GenBank/DDBJ whole genome shotgun (WGS) entry which is preliminary data.</text>
</comment>
<proteinExistence type="predicted"/>
<gene>
    <name evidence="8" type="ORF">HKBW3S34_00376</name>
</gene>
<organism evidence="8 9">
    <name type="scientific">Candidatus Hakubella thermalkaliphila</name>
    <dbReference type="NCBI Taxonomy" id="2754717"/>
    <lineage>
        <taxon>Bacteria</taxon>
        <taxon>Bacillati</taxon>
        <taxon>Actinomycetota</taxon>
        <taxon>Actinomycetota incertae sedis</taxon>
        <taxon>Candidatus Hakubellales</taxon>
        <taxon>Candidatus Hakubellaceae</taxon>
        <taxon>Candidatus Hakubella</taxon>
    </lineage>
</organism>
<protein>
    <submittedName>
        <fullName evidence="8">Cobalt/nickel transport system permease protein</fullName>
    </submittedName>
</protein>
<dbReference type="PANTHER" id="PTHR34229:SF1">
    <property type="entry name" value="METAL TRANSPORT PROTEIN HI_1621-RELATED"/>
    <property type="match status" value="1"/>
</dbReference>
<dbReference type="PANTHER" id="PTHR34229">
    <property type="entry name" value="METAL TRANSPORT PROTEIN HI_1621-RELATED"/>
    <property type="match status" value="1"/>
</dbReference>
<evidence type="ECO:0000256" key="2">
    <source>
        <dbReference type="ARBA" id="ARBA00022448"/>
    </source>
</evidence>